<organism evidence="1 2">
    <name type="scientific">Atta colombica</name>
    <dbReference type="NCBI Taxonomy" id="520822"/>
    <lineage>
        <taxon>Eukaryota</taxon>
        <taxon>Metazoa</taxon>
        <taxon>Ecdysozoa</taxon>
        <taxon>Arthropoda</taxon>
        <taxon>Hexapoda</taxon>
        <taxon>Insecta</taxon>
        <taxon>Pterygota</taxon>
        <taxon>Neoptera</taxon>
        <taxon>Endopterygota</taxon>
        <taxon>Hymenoptera</taxon>
        <taxon>Apocrita</taxon>
        <taxon>Aculeata</taxon>
        <taxon>Formicoidea</taxon>
        <taxon>Formicidae</taxon>
        <taxon>Myrmicinae</taxon>
        <taxon>Atta</taxon>
    </lineage>
</organism>
<dbReference type="Proteomes" id="UP000078540">
    <property type="component" value="Unassembled WGS sequence"/>
</dbReference>
<dbReference type="EMBL" id="KQ976731">
    <property type="protein sequence ID" value="KYM76185.1"/>
    <property type="molecule type" value="Genomic_DNA"/>
</dbReference>
<evidence type="ECO:0000313" key="2">
    <source>
        <dbReference type="Proteomes" id="UP000078540"/>
    </source>
</evidence>
<reference evidence="1 2" key="1">
    <citation type="submission" date="2015-09" db="EMBL/GenBank/DDBJ databases">
        <title>Atta colombica WGS genome.</title>
        <authorList>
            <person name="Nygaard S."/>
            <person name="Hu H."/>
            <person name="Boomsma J."/>
            <person name="Zhang G."/>
        </authorList>
    </citation>
    <scope>NUCLEOTIDE SEQUENCE [LARGE SCALE GENOMIC DNA]</scope>
    <source>
        <strain evidence="1">Treedump-2</strain>
        <tissue evidence="1">Whole body</tissue>
    </source>
</reference>
<proteinExistence type="predicted"/>
<sequence>MSRYVNTQNTWILMEFHILQVVNRFLWFPIISCLSRPLSFWSTAHPCSEMTLLRHEKAPISFQRKLSLEGSRPLLLLNYWGPRAVRTASFLLSMCC</sequence>
<name>A0A195AVY2_9HYME</name>
<evidence type="ECO:0000313" key="1">
    <source>
        <dbReference type="EMBL" id="KYM76185.1"/>
    </source>
</evidence>
<accession>A0A195AVY2</accession>
<protein>
    <submittedName>
        <fullName evidence="1">Uncharacterized protein</fullName>
    </submittedName>
</protein>
<dbReference type="AlphaFoldDB" id="A0A195AVY2"/>
<gene>
    <name evidence="1" type="ORF">ALC53_13212</name>
</gene>
<keyword evidence="2" id="KW-1185">Reference proteome</keyword>